<keyword evidence="1" id="KW-1133">Transmembrane helix</keyword>
<protein>
    <submittedName>
        <fullName evidence="3">Acyltransferase 3</fullName>
    </submittedName>
</protein>
<keyword evidence="3" id="KW-0012">Acyltransferase</keyword>
<keyword evidence="1" id="KW-0472">Membrane</keyword>
<evidence type="ECO:0000256" key="1">
    <source>
        <dbReference type="SAM" id="Phobius"/>
    </source>
</evidence>
<proteinExistence type="predicted"/>
<dbReference type="EMBL" id="AUZX01008437">
    <property type="protein sequence ID" value="EQD55913.1"/>
    <property type="molecule type" value="Genomic_DNA"/>
</dbReference>
<evidence type="ECO:0000313" key="3">
    <source>
        <dbReference type="EMBL" id="EQD55913.1"/>
    </source>
</evidence>
<comment type="caution">
    <text evidence="3">The sequence shown here is derived from an EMBL/GenBank/DDBJ whole genome shotgun (WGS) entry which is preliminary data.</text>
</comment>
<dbReference type="GO" id="GO:0016747">
    <property type="term" value="F:acyltransferase activity, transferring groups other than amino-acyl groups"/>
    <property type="evidence" value="ECO:0007669"/>
    <property type="project" value="InterPro"/>
</dbReference>
<feature type="domain" description="Acyltransferase 3" evidence="2">
    <location>
        <begin position="12"/>
        <end position="68"/>
    </location>
</feature>
<organism evidence="3">
    <name type="scientific">mine drainage metagenome</name>
    <dbReference type="NCBI Taxonomy" id="410659"/>
    <lineage>
        <taxon>unclassified sequences</taxon>
        <taxon>metagenomes</taxon>
        <taxon>ecological metagenomes</taxon>
    </lineage>
</organism>
<keyword evidence="1" id="KW-0812">Transmembrane</keyword>
<name>T1AGY6_9ZZZZ</name>
<feature type="transmembrane region" description="Helical" evidence="1">
    <location>
        <begin position="20"/>
        <end position="40"/>
    </location>
</feature>
<accession>T1AGY6</accession>
<reference evidence="3" key="2">
    <citation type="journal article" date="2014" name="ISME J.">
        <title>Microbial stratification in low pH oxic and suboxic macroscopic growths along an acid mine drainage.</title>
        <authorList>
            <person name="Mendez-Garcia C."/>
            <person name="Mesa V."/>
            <person name="Sprenger R.R."/>
            <person name="Richter M."/>
            <person name="Diez M.S."/>
            <person name="Solano J."/>
            <person name="Bargiela R."/>
            <person name="Golyshina O.V."/>
            <person name="Manteca A."/>
            <person name="Ramos J.L."/>
            <person name="Gallego J.R."/>
            <person name="Llorente I."/>
            <person name="Martins Dos Santos V.A."/>
            <person name="Jensen O.N."/>
            <person name="Pelaez A.I."/>
            <person name="Sanchez J."/>
            <person name="Ferrer M."/>
        </authorList>
    </citation>
    <scope>NUCLEOTIDE SEQUENCE</scope>
</reference>
<dbReference type="Pfam" id="PF01757">
    <property type="entry name" value="Acyl_transf_3"/>
    <property type="match status" value="1"/>
</dbReference>
<feature type="non-terminal residue" evidence="3">
    <location>
        <position position="79"/>
    </location>
</feature>
<gene>
    <name evidence="3" type="ORF">B1A_11744</name>
</gene>
<keyword evidence="3" id="KW-0808">Transferase</keyword>
<evidence type="ECO:0000259" key="2">
    <source>
        <dbReference type="Pfam" id="PF01757"/>
    </source>
</evidence>
<reference evidence="3" key="1">
    <citation type="submission" date="2013-08" db="EMBL/GenBank/DDBJ databases">
        <authorList>
            <person name="Mendez C."/>
            <person name="Richter M."/>
            <person name="Ferrer M."/>
            <person name="Sanchez J."/>
        </authorList>
    </citation>
    <scope>NUCLEOTIDE SEQUENCE</scope>
</reference>
<dbReference type="InterPro" id="IPR002656">
    <property type="entry name" value="Acyl_transf_3_dom"/>
</dbReference>
<sequence length="79" mass="8440">MRLASFIEGRNNNFNLIRMIAAYAVLVTHSFALAIGTGNAEPLQATLGMTIGSIAVDIFFLTSGFLIMSLSQVALDNCT</sequence>
<dbReference type="AlphaFoldDB" id="T1AGY6"/>
<feature type="transmembrane region" description="Helical" evidence="1">
    <location>
        <begin position="46"/>
        <end position="67"/>
    </location>
</feature>